<dbReference type="Gene3D" id="1.20.58.1460">
    <property type="match status" value="1"/>
</dbReference>
<comment type="caution">
    <text evidence="3">The sequence shown here is derived from an EMBL/GenBank/DDBJ whole genome shotgun (WGS) entry which is preliminary data.</text>
</comment>
<protein>
    <submittedName>
        <fullName evidence="3">PaaX family transcriptional regulator</fullName>
    </submittedName>
</protein>
<reference evidence="3 4" key="1">
    <citation type="submission" date="2019-03" db="EMBL/GenBank/DDBJ databases">
        <title>Genomic Encyclopedia of Type Strains, Phase IV (KMG-IV): sequencing the most valuable type-strain genomes for metagenomic binning, comparative biology and taxonomic classification.</title>
        <authorList>
            <person name="Goeker M."/>
        </authorList>
    </citation>
    <scope>NUCLEOTIDE SEQUENCE [LARGE SCALE GENOMIC DNA]</scope>
    <source>
        <strain evidence="3 4">DSM 28697</strain>
    </source>
</reference>
<dbReference type="OrthoDB" id="2270427at2"/>
<dbReference type="RefSeq" id="WP_133580060.1">
    <property type="nucleotide sequence ID" value="NZ_SNYJ01000005.1"/>
</dbReference>
<dbReference type="PIRSF" id="PIRSF020623">
    <property type="entry name" value="PaaX"/>
    <property type="match status" value="1"/>
</dbReference>
<feature type="domain" description="Transcriptional repressor PaaX-like C-terminal" evidence="1">
    <location>
        <begin position="171"/>
        <end position="245"/>
    </location>
</feature>
<evidence type="ECO:0000259" key="2">
    <source>
        <dbReference type="Pfam" id="PF20803"/>
    </source>
</evidence>
<dbReference type="AlphaFoldDB" id="A0A4R6U352"/>
<dbReference type="InterPro" id="IPR013225">
    <property type="entry name" value="PaaX_C"/>
</dbReference>
<dbReference type="PANTHER" id="PTHR30319">
    <property type="entry name" value="PHENYLACETIC ACID REGULATOR-RELATED TRANSCRIPTIONAL REPRESSOR"/>
    <property type="match status" value="1"/>
</dbReference>
<dbReference type="PANTHER" id="PTHR30319:SF1">
    <property type="entry name" value="TRANSCRIPTIONAL REPRESSOR PAAX"/>
    <property type="match status" value="1"/>
</dbReference>
<evidence type="ECO:0000313" key="4">
    <source>
        <dbReference type="Proteomes" id="UP000295632"/>
    </source>
</evidence>
<dbReference type="Proteomes" id="UP000295632">
    <property type="component" value="Unassembled WGS sequence"/>
</dbReference>
<organism evidence="3 4">
    <name type="scientific">Aureibacillus halotolerans</name>
    <dbReference type="NCBI Taxonomy" id="1508390"/>
    <lineage>
        <taxon>Bacteria</taxon>
        <taxon>Bacillati</taxon>
        <taxon>Bacillota</taxon>
        <taxon>Bacilli</taxon>
        <taxon>Bacillales</taxon>
        <taxon>Bacillaceae</taxon>
        <taxon>Aureibacillus</taxon>
    </lineage>
</organism>
<proteinExistence type="predicted"/>
<sequence length="275" mass="32392">MTVEKQLLYLLSKKVEMDGKELIRIFEEMNYTPQSIRNNLSKFKRMSYITSLERGIYKITPSGLNAYRLYAKKDNYYTEHWNGKWYVVFLEIPETLRKKRDAFRKGLLDLGFGMLYKSVYVYPWDVTDKVLHLIDSLEIEDYVTIISSNEFLLNGIDPEGRAGPNNARSLWNLEEINTTYKNIKIWIEKEYTPEFNRLVENKNRDTLHVFTNFLTLKEIRDDLLLADPMLPAEFLPGSWLGTTVLFSLDKFIQTLADLIPKDSYYSSFVADLRNK</sequence>
<dbReference type="EMBL" id="SNYJ01000005">
    <property type="protein sequence ID" value="TDQ40878.1"/>
    <property type="molecule type" value="Genomic_DNA"/>
</dbReference>
<name>A0A4R6U352_9BACI</name>
<dbReference type="Gene3D" id="3.30.70.2650">
    <property type="match status" value="1"/>
</dbReference>
<dbReference type="InterPro" id="IPR036390">
    <property type="entry name" value="WH_DNA-bd_sf"/>
</dbReference>
<feature type="domain" description="Transcriptional repressor PaaX-like central Cas2-like" evidence="2">
    <location>
        <begin position="79"/>
        <end position="150"/>
    </location>
</feature>
<dbReference type="InterPro" id="IPR048846">
    <property type="entry name" value="PaaX-like_central"/>
</dbReference>
<dbReference type="InterPro" id="IPR011965">
    <property type="entry name" value="PaaX_trns_reg"/>
</dbReference>
<dbReference type="GO" id="GO:0006351">
    <property type="term" value="P:DNA-templated transcription"/>
    <property type="evidence" value="ECO:0007669"/>
    <property type="project" value="InterPro"/>
</dbReference>
<evidence type="ECO:0000259" key="1">
    <source>
        <dbReference type="Pfam" id="PF08223"/>
    </source>
</evidence>
<keyword evidence="4" id="KW-1185">Reference proteome</keyword>
<dbReference type="SUPFAM" id="SSF46785">
    <property type="entry name" value="Winged helix' DNA-binding domain"/>
    <property type="match status" value="1"/>
</dbReference>
<gene>
    <name evidence="3" type="ORF">EV213_105224</name>
</gene>
<dbReference type="Pfam" id="PF08223">
    <property type="entry name" value="PaaX_C"/>
    <property type="match status" value="1"/>
</dbReference>
<evidence type="ECO:0000313" key="3">
    <source>
        <dbReference type="EMBL" id="TDQ40878.1"/>
    </source>
</evidence>
<dbReference type="Pfam" id="PF20803">
    <property type="entry name" value="PaaX_M"/>
    <property type="match status" value="1"/>
</dbReference>
<accession>A0A4R6U352</accession>